<evidence type="ECO:0000313" key="8">
    <source>
        <dbReference type="EMBL" id="MFC1418646.1"/>
    </source>
</evidence>
<keyword evidence="2 4" id="KW-0238">DNA-binding</keyword>
<reference evidence="8 9" key="1">
    <citation type="submission" date="2024-09" db="EMBL/GenBank/DDBJ databases">
        <authorList>
            <person name="Lee S.D."/>
        </authorList>
    </citation>
    <scope>NUCLEOTIDE SEQUENCE [LARGE SCALE GENOMIC DNA]</scope>
    <source>
        <strain evidence="8 9">N8-3</strain>
    </source>
</reference>
<dbReference type="InterPro" id="IPR002104">
    <property type="entry name" value="Integrase_catalytic"/>
</dbReference>
<dbReference type="Gene3D" id="1.10.443.10">
    <property type="entry name" value="Intergrase catalytic core"/>
    <property type="match status" value="1"/>
</dbReference>
<feature type="region of interest" description="Disordered" evidence="5">
    <location>
        <begin position="272"/>
        <end position="351"/>
    </location>
</feature>
<feature type="domain" description="Core-binding (CB)" evidence="7">
    <location>
        <begin position="9"/>
        <end position="84"/>
    </location>
</feature>
<evidence type="ECO:0000259" key="6">
    <source>
        <dbReference type="PROSITE" id="PS51898"/>
    </source>
</evidence>
<dbReference type="PANTHER" id="PTHR30349">
    <property type="entry name" value="PHAGE INTEGRASE-RELATED"/>
    <property type="match status" value="1"/>
</dbReference>
<sequence>MKTPIPDEPELNRWAADMLAALTPDATVKTRVGAVRAITRRAKLASPHDITEDDITRYYRERRVGSTTRRVYLNAIKAYAAWAKIPNPGANIKVGRPPKRRPNPIRDERLHALLAAASPEQRAQILLGSHQGFRAMETAKVAGEDVWTDGAEPQLRVIGKNGSDEVLPLHPLVWQALRPFVERAGDGPLWPHMVGGESVSLMYRRLTRLLGYRNERYHKLRHFYGTKIQIHGGDIRLTQVLMRHDSSSSTEGYVEVAEGRRKKAVESLPDVSAAFGPVGTPEADQTPPHAPAGPSSPSDGPLPPVLPPSPPAPAVAPPPPPQAPFLPPSPGPLFLPPVFPPTGTFPTDPKE</sequence>
<name>A0ABV6VY38_9ACTN</name>
<evidence type="ECO:0000256" key="5">
    <source>
        <dbReference type="SAM" id="MobiDB-lite"/>
    </source>
</evidence>
<organism evidence="8 9">
    <name type="scientific">Streptacidiphilus cavernicola</name>
    <dbReference type="NCBI Taxonomy" id="3342716"/>
    <lineage>
        <taxon>Bacteria</taxon>
        <taxon>Bacillati</taxon>
        <taxon>Actinomycetota</taxon>
        <taxon>Actinomycetes</taxon>
        <taxon>Kitasatosporales</taxon>
        <taxon>Streptomycetaceae</taxon>
        <taxon>Streptacidiphilus</taxon>
    </lineage>
</organism>
<dbReference type="InterPro" id="IPR044068">
    <property type="entry name" value="CB"/>
</dbReference>
<feature type="compositionally biased region" description="Low complexity" evidence="5">
    <location>
        <begin position="341"/>
        <end position="351"/>
    </location>
</feature>
<dbReference type="Proteomes" id="UP001592531">
    <property type="component" value="Unassembled WGS sequence"/>
</dbReference>
<comment type="similarity">
    <text evidence="1">Belongs to the 'phage' integrase family.</text>
</comment>
<dbReference type="InterPro" id="IPR050090">
    <property type="entry name" value="Tyrosine_recombinase_XerCD"/>
</dbReference>
<comment type="caution">
    <text evidence="8">The sequence shown here is derived from an EMBL/GenBank/DDBJ whole genome shotgun (WGS) entry which is preliminary data.</text>
</comment>
<evidence type="ECO:0000256" key="3">
    <source>
        <dbReference type="ARBA" id="ARBA00023172"/>
    </source>
</evidence>
<keyword evidence="3" id="KW-0233">DNA recombination</keyword>
<dbReference type="PROSITE" id="PS51898">
    <property type="entry name" value="TYR_RECOMBINASE"/>
    <property type="match status" value="1"/>
</dbReference>
<evidence type="ECO:0000256" key="4">
    <source>
        <dbReference type="PROSITE-ProRule" id="PRU01248"/>
    </source>
</evidence>
<dbReference type="CDD" id="cd00397">
    <property type="entry name" value="DNA_BRE_C"/>
    <property type="match status" value="1"/>
</dbReference>
<dbReference type="InterPro" id="IPR011010">
    <property type="entry name" value="DNA_brk_join_enz"/>
</dbReference>
<keyword evidence="9" id="KW-1185">Reference proteome</keyword>
<accession>A0ABV6VY38</accession>
<gene>
    <name evidence="8" type="ORF">ACEZDE_18710</name>
</gene>
<evidence type="ECO:0000256" key="2">
    <source>
        <dbReference type="ARBA" id="ARBA00023125"/>
    </source>
</evidence>
<dbReference type="SUPFAM" id="SSF56349">
    <property type="entry name" value="DNA breaking-rejoining enzymes"/>
    <property type="match status" value="1"/>
</dbReference>
<dbReference type="Pfam" id="PF00589">
    <property type="entry name" value="Phage_integrase"/>
    <property type="match status" value="1"/>
</dbReference>
<protein>
    <submittedName>
        <fullName evidence="8">Tyrosine-type recombinase/integrase</fullName>
    </submittedName>
</protein>
<evidence type="ECO:0000313" key="9">
    <source>
        <dbReference type="Proteomes" id="UP001592531"/>
    </source>
</evidence>
<evidence type="ECO:0000259" key="7">
    <source>
        <dbReference type="PROSITE" id="PS51900"/>
    </source>
</evidence>
<feature type="domain" description="Tyr recombinase" evidence="6">
    <location>
        <begin position="100"/>
        <end position="266"/>
    </location>
</feature>
<proteinExistence type="inferred from homology"/>
<dbReference type="InterPro" id="IPR013762">
    <property type="entry name" value="Integrase-like_cat_sf"/>
</dbReference>
<feature type="compositionally biased region" description="Pro residues" evidence="5">
    <location>
        <begin position="300"/>
        <end position="340"/>
    </location>
</feature>
<dbReference type="PANTHER" id="PTHR30349:SF41">
    <property type="entry name" value="INTEGRASE_RECOMBINASE PROTEIN MJ0367-RELATED"/>
    <property type="match status" value="1"/>
</dbReference>
<dbReference type="EMBL" id="JBHFAB010000013">
    <property type="protein sequence ID" value="MFC1418646.1"/>
    <property type="molecule type" value="Genomic_DNA"/>
</dbReference>
<evidence type="ECO:0000256" key="1">
    <source>
        <dbReference type="ARBA" id="ARBA00008857"/>
    </source>
</evidence>
<dbReference type="PROSITE" id="PS51900">
    <property type="entry name" value="CB"/>
    <property type="match status" value="1"/>
</dbReference>
<dbReference type="RefSeq" id="WP_380537442.1">
    <property type="nucleotide sequence ID" value="NZ_JBHFAB010000013.1"/>
</dbReference>